<accession>A0A2G2YQ84</accession>
<reference evidence="1 2" key="2">
    <citation type="journal article" date="2017" name="Genome Biol.">
        <title>New reference genome sequences of hot pepper reveal the massive evolution of plant disease-resistance genes by retroduplication.</title>
        <authorList>
            <person name="Kim S."/>
            <person name="Park J."/>
            <person name="Yeom S.I."/>
            <person name="Kim Y.M."/>
            <person name="Seo E."/>
            <person name="Kim K.T."/>
            <person name="Kim M.S."/>
            <person name="Lee J.M."/>
            <person name="Cheong K."/>
            <person name="Shin H.S."/>
            <person name="Kim S.B."/>
            <person name="Han K."/>
            <person name="Lee J."/>
            <person name="Park M."/>
            <person name="Lee H.A."/>
            <person name="Lee H.Y."/>
            <person name="Lee Y."/>
            <person name="Oh S."/>
            <person name="Lee J.H."/>
            <person name="Choi E."/>
            <person name="Choi E."/>
            <person name="Lee S.E."/>
            <person name="Jeon J."/>
            <person name="Kim H."/>
            <person name="Choi G."/>
            <person name="Song H."/>
            <person name="Lee J."/>
            <person name="Lee S.C."/>
            <person name="Kwon J.K."/>
            <person name="Lee H.Y."/>
            <person name="Koo N."/>
            <person name="Hong Y."/>
            <person name="Kim R.W."/>
            <person name="Kang W.H."/>
            <person name="Huh J.H."/>
            <person name="Kang B.C."/>
            <person name="Yang T.J."/>
            <person name="Lee Y.H."/>
            <person name="Bennetzen J.L."/>
            <person name="Choi D."/>
        </authorList>
    </citation>
    <scope>NUCLEOTIDE SEQUENCE [LARGE SCALE GENOMIC DNA]</scope>
    <source>
        <strain evidence="2">cv. CM334</strain>
    </source>
</reference>
<sequence>MALQIDKRRLTNCPWPLESIGDSLGGAYLNIDDSLGDAYVNIGDSLGGAYVKIGNGIGGAYVKIGDGMCGAYFLALKLKIAPPPQVMSSSVVSWGVM</sequence>
<comment type="caution">
    <text evidence="1">The sequence shown here is derived from an EMBL/GenBank/DDBJ whole genome shotgun (WGS) entry which is preliminary data.</text>
</comment>
<evidence type="ECO:0000313" key="2">
    <source>
        <dbReference type="Proteomes" id="UP000222542"/>
    </source>
</evidence>
<dbReference type="EMBL" id="AYRZ02000009">
    <property type="protein sequence ID" value="PHT71912.1"/>
    <property type="molecule type" value="Genomic_DNA"/>
</dbReference>
<dbReference type="Proteomes" id="UP000222542">
    <property type="component" value="Unassembled WGS sequence"/>
</dbReference>
<name>A0A2G2YQ84_CAPAN</name>
<proteinExistence type="predicted"/>
<dbReference type="Gramene" id="PHT71912">
    <property type="protein sequence ID" value="PHT71912"/>
    <property type="gene ID" value="T459_22697"/>
</dbReference>
<reference evidence="1 2" key="1">
    <citation type="journal article" date="2014" name="Nat. Genet.">
        <title>Genome sequence of the hot pepper provides insights into the evolution of pungency in Capsicum species.</title>
        <authorList>
            <person name="Kim S."/>
            <person name="Park M."/>
            <person name="Yeom S.I."/>
            <person name="Kim Y.M."/>
            <person name="Lee J.M."/>
            <person name="Lee H.A."/>
            <person name="Seo E."/>
            <person name="Choi J."/>
            <person name="Cheong K."/>
            <person name="Kim K.T."/>
            <person name="Jung K."/>
            <person name="Lee G.W."/>
            <person name="Oh S.K."/>
            <person name="Bae C."/>
            <person name="Kim S.B."/>
            <person name="Lee H.Y."/>
            <person name="Kim S.Y."/>
            <person name="Kim M.S."/>
            <person name="Kang B.C."/>
            <person name="Jo Y.D."/>
            <person name="Yang H.B."/>
            <person name="Jeong H.J."/>
            <person name="Kang W.H."/>
            <person name="Kwon J.K."/>
            <person name="Shin C."/>
            <person name="Lim J.Y."/>
            <person name="Park J.H."/>
            <person name="Huh J.H."/>
            <person name="Kim J.S."/>
            <person name="Kim B.D."/>
            <person name="Cohen O."/>
            <person name="Paran I."/>
            <person name="Suh M.C."/>
            <person name="Lee S.B."/>
            <person name="Kim Y.K."/>
            <person name="Shin Y."/>
            <person name="Noh S.J."/>
            <person name="Park J."/>
            <person name="Seo Y.S."/>
            <person name="Kwon S.Y."/>
            <person name="Kim H.A."/>
            <person name="Park J.M."/>
            <person name="Kim H.J."/>
            <person name="Choi S.B."/>
            <person name="Bosland P.W."/>
            <person name="Reeves G."/>
            <person name="Jo S.H."/>
            <person name="Lee B.W."/>
            <person name="Cho H.T."/>
            <person name="Choi H.S."/>
            <person name="Lee M.S."/>
            <person name="Yu Y."/>
            <person name="Do Choi Y."/>
            <person name="Park B.S."/>
            <person name="van Deynze A."/>
            <person name="Ashrafi H."/>
            <person name="Hill T."/>
            <person name="Kim W.T."/>
            <person name="Pai H.S."/>
            <person name="Ahn H.K."/>
            <person name="Yeam I."/>
            <person name="Giovannoni J.J."/>
            <person name="Rose J.K."/>
            <person name="Sorensen I."/>
            <person name="Lee S.J."/>
            <person name="Kim R.W."/>
            <person name="Choi I.Y."/>
            <person name="Choi B.S."/>
            <person name="Lim J.S."/>
            <person name="Lee Y.H."/>
            <person name="Choi D."/>
        </authorList>
    </citation>
    <scope>NUCLEOTIDE SEQUENCE [LARGE SCALE GENOMIC DNA]</scope>
    <source>
        <strain evidence="2">cv. CM334</strain>
    </source>
</reference>
<organism evidence="1 2">
    <name type="scientific">Capsicum annuum</name>
    <name type="common">Capsicum pepper</name>
    <dbReference type="NCBI Taxonomy" id="4072"/>
    <lineage>
        <taxon>Eukaryota</taxon>
        <taxon>Viridiplantae</taxon>
        <taxon>Streptophyta</taxon>
        <taxon>Embryophyta</taxon>
        <taxon>Tracheophyta</taxon>
        <taxon>Spermatophyta</taxon>
        <taxon>Magnoliopsida</taxon>
        <taxon>eudicotyledons</taxon>
        <taxon>Gunneridae</taxon>
        <taxon>Pentapetalae</taxon>
        <taxon>asterids</taxon>
        <taxon>lamiids</taxon>
        <taxon>Solanales</taxon>
        <taxon>Solanaceae</taxon>
        <taxon>Solanoideae</taxon>
        <taxon>Capsiceae</taxon>
        <taxon>Capsicum</taxon>
    </lineage>
</organism>
<keyword evidence="2" id="KW-1185">Reference proteome</keyword>
<protein>
    <submittedName>
        <fullName evidence="1">Uncharacterized protein</fullName>
    </submittedName>
</protein>
<dbReference type="AlphaFoldDB" id="A0A2G2YQ84"/>
<gene>
    <name evidence="1" type="ORF">T459_22697</name>
</gene>
<evidence type="ECO:0000313" key="1">
    <source>
        <dbReference type="EMBL" id="PHT71912.1"/>
    </source>
</evidence>